<dbReference type="Pfam" id="PF01245">
    <property type="entry name" value="Ribosomal_L19"/>
    <property type="match status" value="1"/>
</dbReference>
<sequence length="115" mass="13108">MSLTLKFGENMFGVGDKVKVYQRIKEANKERTQIFAGIVIKIKGDVDNKSFTVRRLGANQIGIERIFPAKSPTLTNVEVTKMGVKGVRKAKLYFIRNKSKKEIDLIYSRASKRQK</sequence>
<name>A0A1F7YLR7_9BACT</name>
<evidence type="ECO:0000313" key="6">
    <source>
        <dbReference type="Proteomes" id="UP000179221"/>
    </source>
</evidence>
<evidence type="ECO:0000256" key="2">
    <source>
        <dbReference type="ARBA" id="ARBA00022980"/>
    </source>
</evidence>
<dbReference type="Proteomes" id="UP000179221">
    <property type="component" value="Unassembled WGS sequence"/>
</dbReference>
<keyword evidence="3 4" id="KW-0687">Ribonucleoprotein</keyword>
<accession>A0A1F7YLR7</accession>
<dbReference type="InterPro" id="IPR001857">
    <property type="entry name" value="Ribosomal_bL19"/>
</dbReference>
<proteinExistence type="inferred from homology"/>
<dbReference type="GO" id="GO:0022625">
    <property type="term" value="C:cytosolic large ribosomal subunit"/>
    <property type="evidence" value="ECO:0007669"/>
    <property type="project" value="TreeGrafter"/>
</dbReference>
<dbReference type="SUPFAM" id="SSF50104">
    <property type="entry name" value="Translation proteins SH3-like domain"/>
    <property type="match status" value="1"/>
</dbReference>
<dbReference type="AlphaFoldDB" id="A0A1F7YLR7"/>
<dbReference type="InterPro" id="IPR008991">
    <property type="entry name" value="Translation_prot_SH3-like_sf"/>
</dbReference>
<comment type="similarity">
    <text evidence="1 4">Belongs to the bacterial ribosomal protein bL19 family.</text>
</comment>
<dbReference type="Gene3D" id="2.30.30.790">
    <property type="match status" value="1"/>
</dbReference>
<protein>
    <recommendedName>
        <fullName evidence="4">50S ribosomal protein L19</fullName>
    </recommendedName>
</protein>
<dbReference type="PRINTS" id="PR00061">
    <property type="entry name" value="RIBOSOMALL19"/>
</dbReference>
<keyword evidence="2" id="KW-0689">Ribosomal protein</keyword>
<dbReference type="EMBL" id="MGGL01000004">
    <property type="protein sequence ID" value="OGM27465.1"/>
    <property type="molecule type" value="Genomic_DNA"/>
</dbReference>
<dbReference type="GO" id="GO:0006412">
    <property type="term" value="P:translation"/>
    <property type="evidence" value="ECO:0007669"/>
    <property type="project" value="InterPro"/>
</dbReference>
<dbReference type="InterPro" id="IPR038657">
    <property type="entry name" value="Ribosomal_bL19_sf"/>
</dbReference>
<reference evidence="5 6" key="1">
    <citation type="journal article" date="2016" name="Nat. Commun.">
        <title>Thousands of microbial genomes shed light on interconnected biogeochemical processes in an aquifer system.</title>
        <authorList>
            <person name="Anantharaman K."/>
            <person name="Brown C.T."/>
            <person name="Hug L.A."/>
            <person name="Sharon I."/>
            <person name="Castelle C.J."/>
            <person name="Probst A.J."/>
            <person name="Thomas B.C."/>
            <person name="Singh A."/>
            <person name="Wilkins M.J."/>
            <person name="Karaoz U."/>
            <person name="Brodie E.L."/>
            <person name="Williams K.H."/>
            <person name="Hubbard S.S."/>
            <person name="Banfield J.F."/>
        </authorList>
    </citation>
    <scope>NUCLEOTIDE SEQUENCE [LARGE SCALE GENOMIC DNA]</scope>
</reference>
<evidence type="ECO:0000256" key="4">
    <source>
        <dbReference type="RuleBase" id="RU000559"/>
    </source>
</evidence>
<dbReference type="PANTHER" id="PTHR15680">
    <property type="entry name" value="RIBOSOMAL PROTEIN L19"/>
    <property type="match status" value="1"/>
</dbReference>
<organism evidence="5 6">
    <name type="scientific">Candidatus Woesebacteria bacterium RIFCSPHIGHO2_01_FULL_40_22</name>
    <dbReference type="NCBI Taxonomy" id="1802499"/>
    <lineage>
        <taxon>Bacteria</taxon>
        <taxon>Candidatus Woeseibacteriota</taxon>
    </lineage>
</organism>
<comment type="function">
    <text evidence="4">This protein is located at the 30S-50S ribosomal subunit interface and may play a role in the structure and function of the aminoacyl-tRNA binding site.</text>
</comment>
<gene>
    <name evidence="5" type="ORF">A2628_01585</name>
</gene>
<comment type="caution">
    <text evidence="5">The sequence shown here is derived from an EMBL/GenBank/DDBJ whole genome shotgun (WGS) entry which is preliminary data.</text>
</comment>
<evidence type="ECO:0000313" key="5">
    <source>
        <dbReference type="EMBL" id="OGM27465.1"/>
    </source>
</evidence>
<evidence type="ECO:0000256" key="1">
    <source>
        <dbReference type="ARBA" id="ARBA00005781"/>
    </source>
</evidence>
<dbReference type="GO" id="GO:0003735">
    <property type="term" value="F:structural constituent of ribosome"/>
    <property type="evidence" value="ECO:0007669"/>
    <property type="project" value="InterPro"/>
</dbReference>
<evidence type="ECO:0000256" key="3">
    <source>
        <dbReference type="ARBA" id="ARBA00023274"/>
    </source>
</evidence>
<dbReference type="PANTHER" id="PTHR15680:SF9">
    <property type="entry name" value="LARGE RIBOSOMAL SUBUNIT PROTEIN BL19M"/>
    <property type="match status" value="1"/>
</dbReference>